<keyword evidence="3" id="KW-0328">Glycosyltransferase</keyword>
<comment type="subcellular location">
    <subcellularLocation>
        <location evidence="1">Membrane</location>
        <topology evidence="1">Single-pass membrane protein</topology>
    </subcellularLocation>
</comment>
<keyword evidence="6" id="KW-1133">Transmembrane helix</keyword>
<dbReference type="GO" id="GO:0016020">
    <property type="term" value="C:membrane"/>
    <property type="evidence" value="ECO:0007669"/>
    <property type="project" value="UniProtKB-SubCell"/>
</dbReference>
<evidence type="ECO:0000313" key="8">
    <source>
        <dbReference type="EnsemblMetazoa" id="tetur19g01620.1"/>
    </source>
</evidence>
<evidence type="ECO:0000256" key="6">
    <source>
        <dbReference type="ARBA" id="ARBA00022989"/>
    </source>
</evidence>
<evidence type="ECO:0000256" key="5">
    <source>
        <dbReference type="ARBA" id="ARBA00022692"/>
    </source>
</evidence>
<evidence type="ECO:0008006" key="10">
    <source>
        <dbReference type="Google" id="ProtNLM"/>
    </source>
</evidence>
<dbReference type="EMBL" id="CAEY01000421">
    <property type="status" value="NOT_ANNOTATED_CDS"/>
    <property type="molecule type" value="Genomic_DNA"/>
</dbReference>
<dbReference type="Proteomes" id="UP000015104">
    <property type="component" value="Unassembled WGS sequence"/>
</dbReference>
<evidence type="ECO:0000256" key="4">
    <source>
        <dbReference type="ARBA" id="ARBA00022679"/>
    </source>
</evidence>
<comment type="similarity">
    <text evidence="2">Belongs to the glycosyltransferase 92 family.</text>
</comment>
<reference evidence="9" key="1">
    <citation type="submission" date="2011-08" db="EMBL/GenBank/DDBJ databases">
        <authorList>
            <person name="Rombauts S."/>
        </authorList>
    </citation>
    <scope>NUCLEOTIDE SEQUENCE</scope>
    <source>
        <strain evidence="9">London</strain>
    </source>
</reference>
<protein>
    <recommendedName>
        <fullName evidence="10">Glycosyltransferase family 92 protein</fullName>
    </recommendedName>
</protein>
<reference evidence="8" key="2">
    <citation type="submission" date="2015-06" db="UniProtKB">
        <authorList>
            <consortium name="EnsemblMetazoa"/>
        </authorList>
    </citation>
    <scope>IDENTIFICATION</scope>
</reference>
<sequence>MVTQEKSSLTGTTFNPLESSSRSYYPRFSVDPKVEVIVAFSEQLEPHSKSRYCPVGPVDQITWDSRLWQRIDYENIYLWSSYYDDRYSFRGNSYHFIRTIALVRERLTLDLTCYLWQQQNSTQATTVPVIATELWLDIWGKGSSVTLYKAYLFSCLVPHNLHYNVSGVSISPYDCSKPETYIPIEVPSQPNRAHPVASSTIANPLSTVESKSSLWLPGKQKFAICVKPLDFTRDISKRLIEWLELQFILGADLINIYLYSVHPSTYKVLDYYASLGKVKLFPLDLPGQLPNQPMERSQFLQNNIWQKRRLELLPYNDCLYRHIYTHQFVVLVDIDEVIVPVKDYDWKSLLDRVFTNDPKSIQVYPSFSVQNTYFLESYPSPLVPGIPSYLYMISHVARSTNFSIPGYAVKSFISTNTSLAVFNHYTLFPLYPAMKRNALISTSLAQLNHYKSECPRSMVKECSERFMKYWKVDKILWKYKKPLLKAINQAFNSITIMLSSSSRVAKSLVSVVLKNHFQLGKKASQLETCYRSFHGTRIVSISSSPVLSFADRPSKSDPPSNKKAKVVEIWHGMGPRELAKSSGLTIEQVRELMDLCNIKWINSVEDIKTMLTKLRYRFTIVTAPSKVVKESEDNISELIEQSREPEGKDLKPRPPIVTIMGHSNCRTRIWWNHSTHRSIRCCLG</sequence>
<keyword evidence="4" id="KW-0808">Transferase</keyword>
<dbReference type="HOGENOM" id="CLU_848168_0_0_1"/>
<dbReference type="GO" id="GO:0016757">
    <property type="term" value="F:glycosyltransferase activity"/>
    <property type="evidence" value="ECO:0007669"/>
    <property type="project" value="UniProtKB-KW"/>
</dbReference>
<evidence type="ECO:0000256" key="2">
    <source>
        <dbReference type="ARBA" id="ARBA00007647"/>
    </source>
</evidence>
<organism evidence="8 9">
    <name type="scientific">Tetranychus urticae</name>
    <name type="common">Two-spotted spider mite</name>
    <dbReference type="NCBI Taxonomy" id="32264"/>
    <lineage>
        <taxon>Eukaryota</taxon>
        <taxon>Metazoa</taxon>
        <taxon>Ecdysozoa</taxon>
        <taxon>Arthropoda</taxon>
        <taxon>Chelicerata</taxon>
        <taxon>Arachnida</taxon>
        <taxon>Acari</taxon>
        <taxon>Acariformes</taxon>
        <taxon>Trombidiformes</taxon>
        <taxon>Prostigmata</taxon>
        <taxon>Eleutherengona</taxon>
        <taxon>Raphignathae</taxon>
        <taxon>Tetranychoidea</taxon>
        <taxon>Tetranychidae</taxon>
        <taxon>Tetranychus</taxon>
    </lineage>
</organism>
<keyword evidence="9" id="KW-1185">Reference proteome</keyword>
<evidence type="ECO:0000256" key="7">
    <source>
        <dbReference type="ARBA" id="ARBA00023136"/>
    </source>
</evidence>
<keyword evidence="5" id="KW-0812">Transmembrane</keyword>
<dbReference type="AlphaFoldDB" id="T1KS27"/>
<evidence type="ECO:0000256" key="3">
    <source>
        <dbReference type="ARBA" id="ARBA00022676"/>
    </source>
</evidence>
<dbReference type="Pfam" id="PF01697">
    <property type="entry name" value="Glyco_transf_92"/>
    <property type="match status" value="1"/>
</dbReference>
<proteinExistence type="inferred from homology"/>
<evidence type="ECO:0000313" key="9">
    <source>
        <dbReference type="Proteomes" id="UP000015104"/>
    </source>
</evidence>
<keyword evidence="7" id="KW-0472">Membrane</keyword>
<dbReference type="GO" id="GO:0005737">
    <property type="term" value="C:cytoplasm"/>
    <property type="evidence" value="ECO:0007669"/>
    <property type="project" value="TreeGrafter"/>
</dbReference>
<dbReference type="InterPro" id="IPR008166">
    <property type="entry name" value="Glyco_transf_92"/>
</dbReference>
<accession>T1KS27</accession>
<name>T1KS27_TETUR</name>
<dbReference type="PANTHER" id="PTHR21461">
    <property type="entry name" value="GLYCOSYLTRANSFERASE FAMILY 92 PROTEIN"/>
    <property type="match status" value="1"/>
</dbReference>
<evidence type="ECO:0000256" key="1">
    <source>
        <dbReference type="ARBA" id="ARBA00004167"/>
    </source>
</evidence>
<dbReference type="PANTHER" id="PTHR21461:SF69">
    <property type="entry name" value="GLYCOSYLTRANSFERASE FAMILY 92 PROTEIN"/>
    <property type="match status" value="1"/>
</dbReference>
<dbReference type="eggNOG" id="KOG4735">
    <property type="taxonomic scope" value="Eukaryota"/>
</dbReference>
<dbReference type="EnsemblMetazoa" id="tetur19g01620.1">
    <property type="protein sequence ID" value="tetur19g01620.1"/>
    <property type="gene ID" value="tetur19g01620"/>
</dbReference>